<sequence length="270" mass="31914">MTNKANKPMKVTVQIGNTGSPSHNSRNFNIISASHIDESRSHLNHYISTYPDLKYNFVETEKRFYRVNFSDWLKDINAKAIKQYHPERKKTSEDLRKGRNTKPQEVIYQIGNKDIAPTSTEFRIWNNELIKYQSKLTKENLFILDGAIHNDEATPHAHIRQVWVYHDKNEDGKELLKIGKRKAMIELGLPLPNPEKPEGQYNNRLMTYTRLIREEGERLAIEMGFNIDVEHSKRPHMSKEAYIRYITSREYENKVLKQIEQNQKFNQQDR</sequence>
<comment type="caution">
    <text evidence="1">The sequence shown here is derived from an EMBL/GenBank/DDBJ whole genome shotgun (WGS) entry which is preliminary data.</text>
</comment>
<proteinExistence type="predicted"/>
<organism evidence="1 2">
    <name type="scientific">Streptococcus macedonicus</name>
    <name type="common">Streptococcus gallolyticus macedonicus</name>
    <dbReference type="NCBI Taxonomy" id="59310"/>
    <lineage>
        <taxon>Bacteria</taxon>
        <taxon>Bacillati</taxon>
        <taxon>Bacillota</taxon>
        <taxon>Bacilli</taxon>
        <taxon>Lactobacillales</taxon>
        <taxon>Streptococcaceae</taxon>
        <taxon>Streptococcus</taxon>
    </lineage>
</organism>
<gene>
    <name evidence="1" type="ORF">CS010_07845</name>
</gene>
<protein>
    <recommendedName>
        <fullName evidence="3">Mobilization protein</fullName>
    </recommendedName>
</protein>
<evidence type="ECO:0000313" key="2">
    <source>
        <dbReference type="Proteomes" id="UP000222913"/>
    </source>
</evidence>
<accession>A0A2G3NSD8</accession>
<dbReference type="Proteomes" id="UP000222913">
    <property type="component" value="Unassembled WGS sequence"/>
</dbReference>
<evidence type="ECO:0000313" key="1">
    <source>
        <dbReference type="EMBL" id="PHV56470.1"/>
    </source>
</evidence>
<dbReference type="Gene3D" id="3.30.930.30">
    <property type="match status" value="1"/>
</dbReference>
<name>A0A2G3NSD8_STRMC</name>
<dbReference type="EMBL" id="PEBM01000044">
    <property type="protein sequence ID" value="PHV56470.1"/>
    <property type="molecule type" value="Genomic_DNA"/>
</dbReference>
<dbReference type="RefSeq" id="WP_027975859.1">
    <property type="nucleotide sequence ID" value="NZ_PEBM01000044.1"/>
</dbReference>
<reference evidence="1 2" key="1">
    <citation type="submission" date="2017-10" db="EMBL/GenBank/DDBJ databases">
        <title>Whole-genome sequence of three Streptococcus macedonicus strains isolated from Italian cheeses of the Veneto region.</title>
        <authorList>
            <person name="Treu L."/>
            <person name="De Diego-Diaz B."/>
            <person name="Papadimitriou K."/>
            <person name="Tsakalidou E."/>
            <person name="Corich V."/>
            <person name="Giacomini A."/>
        </authorList>
    </citation>
    <scope>NUCLEOTIDE SEQUENCE [LARGE SCALE GENOMIC DNA]</scope>
    <source>
        <strain evidence="1 2">27MV</strain>
    </source>
</reference>
<evidence type="ECO:0008006" key="3">
    <source>
        <dbReference type="Google" id="ProtNLM"/>
    </source>
</evidence>
<dbReference type="AlphaFoldDB" id="A0A2G3NSD8"/>